<evidence type="ECO:0008006" key="2">
    <source>
        <dbReference type="Google" id="ProtNLM"/>
    </source>
</evidence>
<accession>A0A6J5L0G2</accession>
<evidence type="ECO:0000313" key="1">
    <source>
        <dbReference type="EMBL" id="CAB4126726.1"/>
    </source>
</evidence>
<organism evidence="1">
    <name type="scientific">uncultured Caudovirales phage</name>
    <dbReference type="NCBI Taxonomy" id="2100421"/>
    <lineage>
        <taxon>Viruses</taxon>
        <taxon>Duplodnaviria</taxon>
        <taxon>Heunggongvirae</taxon>
        <taxon>Uroviricota</taxon>
        <taxon>Caudoviricetes</taxon>
        <taxon>Peduoviridae</taxon>
        <taxon>Maltschvirus</taxon>
        <taxon>Maltschvirus maltsch</taxon>
    </lineage>
</organism>
<dbReference type="InterPro" id="IPR027417">
    <property type="entry name" value="P-loop_NTPase"/>
</dbReference>
<name>A0A6J5L0G2_9CAUD</name>
<reference evidence="1" key="1">
    <citation type="submission" date="2020-04" db="EMBL/GenBank/DDBJ databases">
        <authorList>
            <person name="Chiriac C."/>
            <person name="Salcher M."/>
            <person name="Ghai R."/>
            <person name="Kavagutti S V."/>
        </authorList>
    </citation>
    <scope>NUCLEOTIDE SEQUENCE</scope>
</reference>
<protein>
    <recommendedName>
        <fullName evidence="2">Terminase-like family</fullName>
    </recommendedName>
</protein>
<dbReference type="Gene3D" id="3.40.50.300">
    <property type="entry name" value="P-loop containing nucleotide triphosphate hydrolases"/>
    <property type="match status" value="1"/>
</dbReference>
<dbReference type="EMBL" id="LR796199">
    <property type="protein sequence ID" value="CAB4126726.1"/>
    <property type="molecule type" value="Genomic_DNA"/>
</dbReference>
<dbReference type="Pfam" id="PF03237">
    <property type="entry name" value="Terminase_6N"/>
    <property type="match status" value="1"/>
</dbReference>
<proteinExistence type="predicted"/>
<sequence length="447" mass="50725">MSTNLLTKCAERWYPLKPHPVQEALITDNVRFKVVPAGRRSGKTERAKRFIVKEASRVVGKYFIAAPTRTQVGSIYWEDIKRLSFAYTFGDHAISETQQTVFLPNGSTITLIGLDKPQRMEGVAWTGGIVDEIADVKNGAWEYNISAALDTYNPNNPNHKAWCWLIGVPDGYNHYYDIYEHARTSGSPDWKVYHWYSSDILPPDIIEAAKSRLSPKQYRQEYEGSFENAGNKIYEDYGMENVTTETLKPHEQILWFHDFNFTPLSSGIGVIRKNSLYIVDEIVLSSAVSKESALEFLERYKNHENKSLLLYGDPAGRAGEKHAHPSDYTVMESLLRNAGWTVTRKVRGAAPPIKDRQNAVRAKICNANGERSLFVNAARASWCHRGLSTTQFKNGSTFLEADSPQQHITTAIGYCVHYEWPITVEKKDTHITNHPSLVGLKWNKTTY</sequence>
<gene>
    <name evidence="1" type="ORF">UFOVP81_20</name>
</gene>